<gene>
    <name evidence="3" type="ORF">FGG08_003495</name>
</gene>
<dbReference type="InterPro" id="IPR001736">
    <property type="entry name" value="PLipase_D/transphosphatidylase"/>
</dbReference>
<dbReference type="Proteomes" id="UP000698800">
    <property type="component" value="Unassembled WGS sequence"/>
</dbReference>
<evidence type="ECO:0000313" key="4">
    <source>
        <dbReference type="Proteomes" id="UP000698800"/>
    </source>
</evidence>
<dbReference type="Gene3D" id="3.30.870.10">
    <property type="entry name" value="Endonuclease Chain A"/>
    <property type="match status" value="1"/>
</dbReference>
<dbReference type="OrthoDB" id="9997422at2759"/>
<evidence type="ECO:0000256" key="1">
    <source>
        <dbReference type="SAM" id="MobiDB-lite"/>
    </source>
</evidence>
<reference evidence="3" key="1">
    <citation type="submission" date="2021-03" db="EMBL/GenBank/DDBJ databases">
        <title>Comparative genomics and phylogenomic investigation of the class Geoglossomycetes provide insights into ecological specialization and systematics.</title>
        <authorList>
            <person name="Melie T."/>
            <person name="Pirro S."/>
            <person name="Miller A.N."/>
            <person name="Quandt A."/>
        </authorList>
    </citation>
    <scope>NUCLEOTIDE SEQUENCE</scope>
    <source>
        <strain evidence="3">GBOQ0MN5Z8</strain>
    </source>
</reference>
<dbReference type="GO" id="GO:0032049">
    <property type="term" value="P:cardiolipin biosynthetic process"/>
    <property type="evidence" value="ECO:0007669"/>
    <property type="project" value="UniProtKB-ARBA"/>
</dbReference>
<dbReference type="AlphaFoldDB" id="A0A9P8I733"/>
<evidence type="ECO:0000259" key="2">
    <source>
        <dbReference type="PROSITE" id="PS50035"/>
    </source>
</evidence>
<comment type="caution">
    <text evidence="3">The sequence shown here is derived from an EMBL/GenBank/DDBJ whole genome shotgun (WGS) entry which is preliminary data.</text>
</comment>
<evidence type="ECO:0000313" key="3">
    <source>
        <dbReference type="EMBL" id="KAH0542031.1"/>
    </source>
</evidence>
<keyword evidence="4" id="KW-1185">Reference proteome</keyword>
<name>A0A9P8I733_9PEZI</name>
<dbReference type="SUPFAM" id="SSF56024">
    <property type="entry name" value="Phospholipase D/nuclease"/>
    <property type="match status" value="1"/>
</dbReference>
<dbReference type="EMBL" id="JAGHQL010000062">
    <property type="protein sequence ID" value="KAH0542031.1"/>
    <property type="molecule type" value="Genomic_DNA"/>
</dbReference>
<feature type="region of interest" description="Disordered" evidence="1">
    <location>
        <begin position="27"/>
        <end position="67"/>
    </location>
</feature>
<dbReference type="GO" id="GO:0030572">
    <property type="term" value="F:phosphatidyltransferase activity"/>
    <property type="evidence" value="ECO:0007669"/>
    <property type="project" value="UniProtKB-ARBA"/>
</dbReference>
<dbReference type="InterPro" id="IPR025202">
    <property type="entry name" value="PLD-like_dom"/>
</dbReference>
<accession>A0A9P8I733</accession>
<sequence>MMWLEQLATAGSTTECRVRSLKRRARRLKLSENSPGDRDLESGGRGRGSLRIRYYTPRPDTPDPAAEPLKSHLKLTIVDDEIAVLGSGNMDRASWYTSRELGIALFGKEAVERIKSVVGEGMEGRMRDG</sequence>
<dbReference type="PROSITE" id="PS50035">
    <property type="entry name" value="PLD"/>
    <property type="match status" value="1"/>
</dbReference>
<feature type="compositionally biased region" description="Basic and acidic residues" evidence="1">
    <location>
        <begin position="35"/>
        <end position="44"/>
    </location>
</feature>
<organism evidence="3 4">
    <name type="scientific">Glutinoglossum americanum</name>
    <dbReference type="NCBI Taxonomy" id="1670608"/>
    <lineage>
        <taxon>Eukaryota</taxon>
        <taxon>Fungi</taxon>
        <taxon>Dikarya</taxon>
        <taxon>Ascomycota</taxon>
        <taxon>Pezizomycotina</taxon>
        <taxon>Geoglossomycetes</taxon>
        <taxon>Geoglossales</taxon>
        <taxon>Geoglossaceae</taxon>
        <taxon>Glutinoglossum</taxon>
    </lineage>
</organism>
<proteinExistence type="predicted"/>
<protein>
    <recommendedName>
        <fullName evidence="2">PLD phosphodiesterase domain-containing protein</fullName>
    </recommendedName>
</protein>
<dbReference type="PANTHER" id="PTHR21248:SF11">
    <property type="entry name" value="PLD PHOSPHODIESTERASE DOMAIN-CONTAINING PROTEIN"/>
    <property type="match status" value="1"/>
</dbReference>
<feature type="domain" description="PLD phosphodiesterase" evidence="2">
    <location>
        <begin position="72"/>
        <end position="94"/>
    </location>
</feature>
<dbReference type="CDD" id="cd00138">
    <property type="entry name" value="PLDc_SF"/>
    <property type="match status" value="1"/>
</dbReference>
<dbReference type="PANTHER" id="PTHR21248">
    <property type="entry name" value="CARDIOLIPIN SYNTHASE"/>
    <property type="match status" value="1"/>
</dbReference>
<dbReference type="Pfam" id="PF13091">
    <property type="entry name" value="PLDc_2"/>
    <property type="match status" value="1"/>
</dbReference>